<organism evidence="1 2">
    <name type="scientific">Gigaspora margarita</name>
    <dbReference type="NCBI Taxonomy" id="4874"/>
    <lineage>
        <taxon>Eukaryota</taxon>
        <taxon>Fungi</taxon>
        <taxon>Fungi incertae sedis</taxon>
        <taxon>Mucoromycota</taxon>
        <taxon>Glomeromycotina</taxon>
        <taxon>Glomeromycetes</taxon>
        <taxon>Diversisporales</taxon>
        <taxon>Gigasporaceae</taxon>
        <taxon>Gigaspora</taxon>
    </lineage>
</organism>
<dbReference type="Proteomes" id="UP000439903">
    <property type="component" value="Unassembled WGS sequence"/>
</dbReference>
<reference evidence="1 2" key="1">
    <citation type="journal article" date="2019" name="Environ. Microbiol.">
        <title>At the nexus of three kingdoms: the genome of the mycorrhizal fungus Gigaspora margarita provides insights into plant, endobacterial and fungal interactions.</title>
        <authorList>
            <person name="Venice F."/>
            <person name="Ghignone S."/>
            <person name="Salvioli di Fossalunga A."/>
            <person name="Amselem J."/>
            <person name="Novero M."/>
            <person name="Xianan X."/>
            <person name="Sedzielewska Toro K."/>
            <person name="Morin E."/>
            <person name="Lipzen A."/>
            <person name="Grigoriev I.V."/>
            <person name="Henrissat B."/>
            <person name="Martin F.M."/>
            <person name="Bonfante P."/>
        </authorList>
    </citation>
    <scope>NUCLEOTIDE SEQUENCE [LARGE SCALE GENOMIC DNA]</scope>
    <source>
        <strain evidence="1 2">BEG34</strain>
    </source>
</reference>
<protein>
    <submittedName>
        <fullName evidence="1">Uncharacterized protein</fullName>
    </submittedName>
</protein>
<dbReference type="AlphaFoldDB" id="A0A8H4AGI0"/>
<comment type="caution">
    <text evidence="1">The sequence shown here is derived from an EMBL/GenBank/DDBJ whole genome shotgun (WGS) entry which is preliminary data.</text>
</comment>
<evidence type="ECO:0000313" key="1">
    <source>
        <dbReference type="EMBL" id="KAF0492710.1"/>
    </source>
</evidence>
<name>A0A8H4AGI0_GIGMA</name>
<evidence type="ECO:0000313" key="2">
    <source>
        <dbReference type="Proteomes" id="UP000439903"/>
    </source>
</evidence>
<dbReference type="OrthoDB" id="10579430at2759"/>
<proteinExistence type="predicted"/>
<accession>A0A8H4AGI0</accession>
<gene>
    <name evidence="1" type="ORF">F8M41_021557</name>
</gene>
<dbReference type="EMBL" id="WTPW01000636">
    <property type="protein sequence ID" value="KAF0492710.1"/>
    <property type="molecule type" value="Genomic_DNA"/>
</dbReference>
<keyword evidence="2" id="KW-1185">Reference proteome</keyword>
<sequence length="113" mass="13135">MKYFHYVSKHIKFESECDNDEKKAFECCQKLAKLSKTDVAYMVGHCNRMQVEDEVDVEDNVRMMYVKRINKGIKSIKRSSAIMTCKIDVGKEKIDKNKIKNAMVSSVNDKFAK</sequence>